<name>A0A4Y4D6P2_KOCVA</name>
<sequence length="55" mass="5542">MCQFTKRDEIQRHRPGTVCPVTHQVAGSDGGCGGAVIVALLAAVVTAGSGIVPLP</sequence>
<keyword evidence="1" id="KW-1133">Transmembrane helix</keyword>
<gene>
    <name evidence="2" type="ORF">KVA01_24610</name>
</gene>
<proteinExistence type="predicted"/>
<dbReference type="RefSeq" id="WP_170221169.1">
    <property type="nucleotide sequence ID" value="NZ_BJNW01000030.1"/>
</dbReference>
<keyword evidence="1" id="KW-0472">Membrane</keyword>
<reference evidence="2 3" key="1">
    <citation type="submission" date="2019-06" db="EMBL/GenBank/DDBJ databases">
        <title>Whole genome shotgun sequence of Kocuria varians NBRC 15358.</title>
        <authorList>
            <person name="Hosoyama A."/>
            <person name="Uohara A."/>
            <person name="Ohji S."/>
            <person name="Ichikawa N."/>
        </authorList>
    </citation>
    <scope>NUCLEOTIDE SEQUENCE [LARGE SCALE GENOMIC DNA]</scope>
    <source>
        <strain evidence="2 3">NBRC 15358</strain>
    </source>
</reference>
<protein>
    <submittedName>
        <fullName evidence="2">Uncharacterized protein</fullName>
    </submittedName>
</protein>
<keyword evidence="3" id="KW-1185">Reference proteome</keyword>
<comment type="caution">
    <text evidence="2">The sequence shown here is derived from an EMBL/GenBank/DDBJ whole genome shotgun (WGS) entry which is preliminary data.</text>
</comment>
<dbReference type="Proteomes" id="UP000315730">
    <property type="component" value="Unassembled WGS sequence"/>
</dbReference>
<feature type="transmembrane region" description="Helical" evidence="1">
    <location>
        <begin position="34"/>
        <end position="54"/>
    </location>
</feature>
<dbReference type="AlphaFoldDB" id="A0A4Y4D6P2"/>
<organism evidence="2 3">
    <name type="scientific">Kocuria varians</name>
    <name type="common">Micrococcus varians</name>
    <dbReference type="NCBI Taxonomy" id="1272"/>
    <lineage>
        <taxon>Bacteria</taxon>
        <taxon>Bacillati</taxon>
        <taxon>Actinomycetota</taxon>
        <taxon>Actinomycetes</taxon>
        <taxon>Micrococcales</taxon>
        <taxon>Micrococcaceae</taxon>
        <taxon>Kocuria</taxon>
    </lineage>
</organism>
<evidence type="ECO:0000313" key="2">
    <source>
        <dbReference type="EMBL" id="GED00307.1"/>
    </source>
</evidence>
<evidence type="ECO:0000313" key="3">
    <source>
        <dbReference type="Proteomes" id="UP000315730"/>
    </source>
</evidence>
<dbReference type="EMBL" id="BJNW01000030">
    <property type="protein sequence ID" value="GED00307.1"/>
    <property type="molecule type" value="Genomic_DNA"/>
</dbReference>
<accession>A0A4Y4D6P2</accession>
<keyword evidence="1" id="KW-0812">Transmembrane</keyword>
<evidence type="ECO:0000256" key="1">
    <source>
        <dbReference type="SAM" id="Phobius"/>
    </source>
</evidence>